<evidence type="ECO:0000313" key="3">
    <source>
        <dbReference type="Proteomes" id="UP000031967"/>
    </source>
</evidence>
<dbReference type="Proteomes" id="UP000031967">
    <property type="component" value="Unassembled WGS sequence"/>
</dbReference>
<sequence>MPTIEVNYTPNARQCEFHACAADEAVYGGAKGGGKSCGLAMEALAYGCEYPGAKIYLFRETFDDLEANLINEAKEKWPSELYTYNEGKHIATLYNGSRVFFRYIRNMQDAKRYQGRSMDFVGVDELTNFTYEQIQVLLSCLRSPKGYPPRFRGTCNPGGIGHAWVKKRYIEATNYGETTTTDDVTGNTLAFIPAQVYDNDILMKNDPAYVKRLENLPEDLRRAYLLGDWDVFVGQYFSEWNRELHIIEPFPIPEHWVKIRAMDEGYNDPFVCLWLAFDENETCYVYREFVQTQLLSHEQAKAVLDRTSETIRQNIGDTSFWNKSKTTGEAPAEIFARCGLPMIQATKERVNGWRRVRDYLHVFEDTDRVTGEKFKNTHLKIFKTCTHLIEAIPSMVTDEKELEDIAPHPLDHTVDALRYGLMSRPPRTRKLPDETPKTPEQIRMDRIKEAEEKHLREVMKRNKRMGMRW</sequence>
<comment type="caution">
    <text evidence="2">The sequence shown here is derived from an EMBL/GenBank/DDBJ whole genome shotgun (WGS) entry which is preliminary data.</text>
</comment>
<reference evidence="2 3" key="1">
    <citation type="submission" date="2014-12" db="EMBL/GenBank/DDBJ databases">
        <title>Draft genome sequence of Paenibacillus kamchatkensis strain B-2647.</title>
        <authorList>
            <person name="Karlyshev A.V."/>
            <person name="Kudryashova E.B."/>
        </authorList>
    </citation>
    <scope>NUCLEOTIDE SEQUENCE [LARGE SCALE GENOMIC DNA]</scope>
    <source>
        <strain evidence="2 3">VKM B-2647</strain>
    </source>
</reference>
<dbReference type="Gene3D" id="3.40.50.300">
    <property type="entry name" value="P-loop containing nucleotide triphosphate hydrolases"/>
    <property type="match status" value="1"/>
</dbReference>
<keyword evidence="3" id="KW-1185">Reference proteome</keyword>
<dbReference type="InterPro" id="IPR035412">
    <property type="entry name" value="Terminase_L_N"/>
</dbReference>
<dbReference type="InterPro" id="IPR027417">
    <property type="entry name" value="P-loop_NTPase"/>
</dbReference>
<dbReference type="RefSeq" id="WP_041051487.1">
    <property type="nucleotide sequence ID" value="NZ_JXAK01000066.1"/>
</dbReference>
<accession>A0ABR5ABG5</accession>
<dbReference type="Gene3D" id="3.30.420.280">
    <property type="match status" value="1"/>
</dbReference>
<name>A0ABR5ABG5_9BACL</name>
<dbReference type="EMBL" id="JXAK01000066">
    <property type="protein sequence ID" value="KIL38316.1"/>
    <property type="molecule type" value="Genomic_DNA"/>
</dbReference>
<proteinExistence type="predicted"/>
<gene>
    <name evidence="2" type="ORF">SD70_27255</name>
</gene>
<organism evidence="2 3">
    <name type="scientific">Gordoniibacillus kamchatkensis</name>
    <dbReference type="NCBI Taxonomy" id="1590651"/>
    <lineage>
        <taxon>Bacteria</taxon>
        <taxon>Bacillati</taxon>
        <taxon>Bacillota</taxon>
        <taxon>Bacilli</taxon>
        <taxon>Bacillales</taxon>
        <taxon>Paenibacillaceae</taxon>
        <taxon>Gordoniibacillus</taxon>
    </lineage>
</organism>
<evidence type="ECO:0000259" key="1">
    <source>
        <dbReference type="Pfam" id="PF04466"/>
    </source>
</evidence>
<evidence type="ECO:0000313" key="2">
    <source>
        <dbReference type="EMBL" id="KIL38316.1"/>
    </source>
</evidence>
<protein>
    <recommendedName>
        <fullName evidence="1">Phage terminase large subunit N-terminal domain-containing protein</fullName>
    </recommendedName>
</protein>
<feature type="domain" description="Phage terminase large subunit N-terminal" evidence="1">
    <location>
        <begin position="25"/>
        <end position="206"/>
    </location>
</feature>
<dbReference type="Pfam" id="PF04466">
    <property type="entry name" value="Terminase_3"/>
    <property type="match status" value="1"/>
</dbReference>